<comment type="caution">
    <text evidence="3">The sequence shown here is derived from an EMBL/GenBank/DDBJ whole genome shotgun (WGS) entry which is preliminary data.</text>
</comment>
<keyword evidence="1" id="KW-0472">Membrane</keyword>
<reference evidence="3 4" key="1">
    <citation type="submission" date="2018-06" db="EMBL/GenBank/DDBJ databases">
        <authorList>
            <consortium name="Pathogen Informatics"/>
            <person name="Doyle S."/>
        </authorList>
    </citation>
    <scope>NUCLEOTIDE SEQUENCE [LARGE SCALE GENOMIC DNA]</scope>
    <source>
        <strain evidence="3 4">NCTC7023</strain>
    </source>
</reference>
<sequence length="88" mass="9730">MKLTKALCLVAATAALALAPINTSTGQTNTVLASQKSTGHCTHTRSGWFKCPDGGSYYDESYDTHSSWLIWLYGAFYSAWEIITSWFK</sequence>
<dbReference type="AlphaFoldDB" id="A0AAX2LGB8"/>
<accession>A0AAX2LGB8</accession>
<dbReference type="Proteomes" id="UP000255476">
    <property type="component" value="Unassembled WGS sequence"/>
</dbReference>
<feature type="signal peptide" evidence="2">
    <location>
        <begin position="1"/>
        <end position="19"/>
    </location>
</feature>
<evidence type="ECO:0000313" key="4">
    <source>
        <dbReference type="Proteomes" id="UP000255476"/>
    </source>
</evidence>
<evidence type="ECO:0000256" key="2">
    <source>
        <dbReference type="SAM" id="SignalP"/>
    </source>
</evidence>
<feature type="chain" id="PRO_5043768868" evidence="2">
    <location>
        <begin position="20"/>
        <end position="88"/>
    </location>
</feature>
<proteinExistence type="predicted"/>
<dbReference type="EMBL" id="UHHT01000001">
    <property type="protein sequence ID" value="SUO80141.1"/>
    <property type="molecule type" value="Genomic_DNA"/>
</dbReference>
<evidence type="ECO:0000256" key="1">
    <source>
        <dbReference type="SAM" id="Phobius"/>
    </source>
</evidence>
<keyword evidence="1" id="KW-0812">Transmembrane</keyword>
<keyword evidence="1" id="KW-1133">Transmembrane helix</keyword>
<gene>
    <name evidence="3" type="ORF">NCTC7023_00233</name>
</gene>
<feature type="transmembrane region" description="Helical" evidence="1">
    <location>
        <begin position="68"/>
        <end position="87"/>
    </location>
</feature>
<name>A0AAX2LGB8_STRSZ</name>
<protein>
    <submittedName>
        <fullName evidence="3">Membrane protein</fullName>
    </submittedName>
</protein>
<keyword evidence="2" id="KW-0732">Signal</keyword>
<dbReference type="RefSeq" id="WP_043040081.1">
    <property type="nucleotide sequence ID" value="NZ_CP065056.1"/>
</dbReference>
<organism evidence="3 4">
    <name type="scientific">Streptococcus equi subsp. zooepidemicus</name>
    <dbReference type="NCBI Taxonomy" id="40041"/>
    <lineage>
        <taxon>Bacteria</taxon>
        <taxon>Bacillati</taxon>
        <taxon>Bacillota</taxon>
        <taxon>Bacilli</taxon>
        <taxon>Lactobacillales</taxon>
        <taxon>Streptococcaceae</taxon>
        <taxon>Streptococcus</taxon>
    </lineage>
</organism>
<evidence type="ECO:0000313" key="3">
    <source>
        <dbReference type="EMBL" id="SUO80141.1"/>
    </source>
</evidence>